<evidence type="ECO:0000313" key="3">
    <source>
        <dbReference type="Proteomes" id="UP000054350"/>
    </source>
</evidence>
<evidence type="ECO:0000313" key="2">
    <source>
        <dbReference type="EMBL" id="KNE54320.1"/>
    </source>
</evidence>
<reference evidence="2 3" key="1">
    <citation type="submission" date="2009-11" db="EMBL/GenBank/DDBJ databases">
        <title>Annotation of Allomyces macrogynus ATCC 38327.</title>
        <authorList>
            <consortium name="The Broad Institute Genome Sequencing Platform"/>
            <person name="Russ C."/>
            <person name="Cuomo C."/>
            <person name="Burger G."/>
            <person name="Gray M.W."/>
            <person name="Holland P.W.H."/>
            <person name="King N."/>
            <person name="Lang F.B.F."/>
            <person name="Roger A.J."/>
            <person name="Ruiz-Trillo I."/>
            <person name="Young S.K."/>
            <person name="Zeng Q."/>
            <person name="Gargeya S."/>
            <person name="Fitzgerald M."/>
            <person name="Haas B."/>
            <person name="Abouelleil A."/>
            <person name="Alvarado L."/>
            <person name="Arachchi H.M."/>
            <person name="Berlin A."/>
            <person name="Chapman S.B."/>
            <person name="Gearin G."/>
            <person name="Goldberg J."/>
            <person name="Griggs A."/>
            <person name="Gujja S."/>
            <person name="Hansen M."/>
            <person name="Heiman D."/>
            <person name="Howarth C."/>
            <person name="Larimer J."/>
            <person name="Lui A."/>
            <person name="MacDonald P.J.P."/>
            <person name="McCowen C."/>
            <person name="Montmayeur A."/>
            <person name="Murphy C."/>
            <person name="Neiman D."/>
            <person name="Pearson M."/>
            <person name="Priest M."/>
            <person name="Roberts A."/>
            <person name="Saif S."/>
            <person name="Shea T."/>
            <person name="Sisk P."/>
            <person name="Stolte C."/>
            <person name="Sykes S."/>
            <person name="Wortman J."/>
            <person name="Nusbaum C."/>
            <person name="Birren B."/>
        </authorList>
    </citation>
    <scope>NUCLEOTIDE SEQUENCE [LARGE SCALE GENOMIC DNA]</scope>
    <source>
        <strain evidence="2 3">ATCC 38327</strain>
    </source>
</reference>
<keyword evidence="3" id="KW-1185">Reference proteome</keyword>
<dbReference type="VEuPathDB" id="FungiDB:AMAG_17653"/>
<proteinExistence type="predicted"/>
<feature type="region of interest" description="Disordered" evidence="1">
    <location>
        <begin position="1"/>
        <end position="38"/>
    </location>
</feature>
<name>A0A0L0RW47_ALLM3</name>
<protein>
    <submittedName>
        <fullName evidence="2">Uncharacterized protein</fullName>
    </submittedName>
</protein>
<dbReference type="AlphaFoldDB" id="A0A0L0RW47"/>
<dbReference type="EMBL" id="GG745328">
    <property type="protein sequence ID" value="KNE54320.1"/>
    <property type="molecule type" value="Genomic_DNA"/>
</dbReference>
<dbReference type="Proteomes" id="UP000054350">
    <property type="component" value="Unassembled WGS sequence"/>
</dbReference>
<accession>A0A0L0RW47</accession>
<organism evidence="2 3">
    <name type="scientific">Allomyces macrogynus (strain ATCC 38327)</name>
    <name type="common">Allomyces javanicus var. macrogynus</name>
    <dbReference type="NCBI Taxonomy" id="578462"/>
    <lineage>
        <taxon>Eukaryota</taxon>
        <taxon>Fungi</taxon>
        <taxon>Fungi incertae sedis</taxon>
        <taxon>Blastocladiomycota</taxon>
        <taxon>Blastocladiomycetes</taxon>
        <taxon>Blastocladiales</taxon>
        <taxon>Blastocladiaceae</taxon>
        <taxon>Allomyces</taxon>
    </lineage>
</organism>
<gene>
    <name evidence="2" type="ORF">AMAG_17653</name>
</gene>
<evidence type="ECO:0000256" key="1">
    <source>
        <dbReference type="SAM" id="MobiDB-lite"/>
    </source>
</evidence>
<sequence>MSETPSEDGHDNDTDQVPARPAIYADHAPGRAPAHTDTNEDEMAVVYLPDQLACMVHEPSALWWAPNVSDSVSPPLEAPFRDLFMTWEKRLVPPEVKASEWMRV</sequence>
<reference evidence="3" key="2">
    <citation type="submission" date="2009-11" db="EMBL/GenBank/DDBJ databases">
        <title>The Genome Sequence of Allomyces macrogynus strain ATCC 38327.</title>
        <authorList>
            <consortium name="The Broad Institute Genome Sequencing Platform"/>
            <person name="Russ C."/>
            <person name="Cuomo C."/>
            <person name="Shea T."/>
            <person name="Young S.K."/>
            <person name="Zeng Q."/>
            <person name="Koehrsen M."/>
            <person name="Haas B."/>
            <person name="Borodovsky M."/>
            <person name="Guigo R."/>
            <person name="Alvarado L."/>
            <person name="Berlin A."/>
            <person name="Borenstein D."/>
            <person name="Chen Z."/>
            <person name="Engels R."/>
            <person name="Freedman E."/>
            <person name="Gellesch M."/>
            <person name="Goldberg J."/>
            <person name="Griggs A."/>
            <person name="Gujja S."/>
            <person name="Heiman D."/>
            <person name="Hepburn T."/>
            <person name="Howarth C."/>
            <person name="Jen D."/>
            <person name="Larson L."/>
            <person name="Lewis B."/>
            <person name="Mehta T."/>
            <person name="Park D."/>
            <person name="Pearson M."/>
            <person name="Roberts A."/>
            <person name="Saif S."/>
            <person name="Shenoy N."/>
            <person name="Sisk P."/>
            <person name="Stolte C."/>
            <person name="Sykes S."/>
            <person name="Walk T."/>
            <person name="White J."/>
            <person name="Yandava C."/>
            <person name="Burger G."/>
            <person name="Gray M.W."/>
            <person name="Holland P.W.H."/>
            <person name="King N."/>
            <person name="Lang F.B.F."/>
            <person name="Roger A.J."/>
            <person name="Ruiz-Trillo I."/>
            <person name="Lander E."/>
            <person name="Nusbaum C."/>
        </authorList>
    </citation>
    <scope>NUCLEOTIDE SEQUENCE [LARGE SCALE GENOMIC DNA]</scope>
    <source>
        <strain evidence="3">ATCC 38327</strain>
    </source>
</reference>